<gene>
    <name evidence="2" type="ORF">GCM10020366_06930</name>
</gene>
<feature type="region of interest" description="Disordered" evidence="1">
    <location>
        <begin position="55"/>
        <end position="77"/>
    </location>
</feature>
<organism evidence="2 3">
    <name type="scientific">Saccharopolyspora gregorii</name>
    <dbReference type="NCBI Taxonomy" id="33914"/>
    <lineage>
        <taxon>Bacteria</taxon>
        <taxon>Bacillati</taxon>
        <taxon>Actinomycetota</taxon>
        <taxon>Actinomycetes</taxon>
        <taxon>Pseudonocardiales</taxon>
        <taxon>Pseudonocardiaceae</taxon>
        <taxon>Saccharopolyspora</taxon>
    </lineage>
</organism>
<keyword evidence="3" id="KW-1185">Reference proteome</keyword>
<feature type="compositionally biased region" description="Basic residues" evidence="1">
    <location>
        <begin position="9"/>
        <end position="22"/>
    </location>
</feature>
<comment type="caution">
    <text evidence="2">The sequence shown here is derived from an EMBL/GenBank/DDBJ whole genome shotgun (WGS) entry which is preliminary data.</text>
</comment>
<evidence type="ECO:0000313" key="3">
    <source>
        <dbReference type="Proteomes" id="UP001500483"/>
    </source>
</evidence>
<accession>A0ABP6RJM4</accession>
<proteinExistence type="predicted"/>
<dbReference type="EMBL" id="BAAAYK010000016">
    <property type="protein sequence ID" value="GAA3353477.1"/>
    <property type="molecule type" value="Genomic_DNA"/>
</dbReference>
<evidence type="ECO:0000256" key="1">
    <source>
        <dbReference type="SAM" id="MobiDB-lite"/>
    </source>
</evidence>
<sequence length="77" mass="7945">MLLAFGSLRRSRSAATSRRRAPVHSPSSAGNAVTQTALFNVSPSGFVHGRSAVNTTAATSTQPAARHRARVSNAANA</sequence>
<reference evidence="3" key="1">
    <citation type="journal article" date="2019" name="Int. J. Syst. Evol. Microbiol.">
        <title>The Global Catalogue of Microorganisms (GCM) 10K type strain sequencing project: providing services to taxonomists for standard genome sequencing and annotation.</title>
        <authorList>
            <consortium name="The Broad Institute Genomics Platform"/>
            <consortium name="The Broad Institute Genome Sequencing Center for Infectious Disease"/>
            <person name="Wu L."/>
            <person name="Ma J."/>
        </authorList>
    </citation>
    <scope>NUCLEOTIDE SEQUENCE [LARGE SCALE GENOMIC DNA]</scope>
    <source>
        <strain evidence="3">JCM 9687</strain>
    </source>
</reference>
<name>A0ABP6RJM4_9PSEU</name>
<feature type="region of interest" description="Disordered" evidence="1">
    <location>
        <begin position="1"/>
        <end position="30"/>
    </location>
</feature>
<dbReference type="Proteomes" id="UP001500483">
    <property type="component" value="Unassembled WGS sequence"/>
</dbReference>
<evidence type="ECO:0000313" key="2">
    <source>
        <dbReference type="EMBL" id="GAA3353477.1"/>
    </source>
</evidence>
<protein>
    <submittedName>
        <fullName evidence="2">Uncharacterized protein</fullName>
    </submittedName>
</protein>